<dbReference type="Pfam" id="PF22593">
    <property type="entry name" value="SPMIP11"/>
    <property type="match status" value="1"/>
</dbReference>
<sequence>MFSGSQPVLRGRVYLIAPPYQALSCSGVASFFFSFQSGLKPLKGGLFHPKLPPIGPGRLDGTVQQGNYTSYREAIKQNRLKKSPNQVFRVPVTCAQESGWWLPKEPTLPVEEAIPWMTVQRHPLIRSPMTR</sequence>
<keyword evidence="2" id="KW-1185">Reference proteome</keyword>
<protein>
    <submittedName>
        <fullName evidence="1">Testis expressed 49</fullName>
    </submittedName>
</protein>
<accession>A0A8C8RE54</accession>
<dbReference type="InterPro" id="IPR038775">
    <property type="entry name" value="SPMIP11"/>
</dbReference>
<evidence type="ECO:0000313" key="2">
    <source>
        <dbReference type="Proteomes" id="UP000694393"/>
    </source>
</evidence>
<organism evidence="1 2">
    <name type="scientific">Pelusios castaneus</name>
    <name type="common">West African mud turtle</name>
    <dbReference type="NCBI Taxonomy" id="367368"/>
    <lineage>
        <taxon>Eukaryota</taxon>
        <taxon>Metazoa</taxon>
        <taxon>Chordata</taxon>
        <taxon>Craniata</taxon>
        <taxon>Vertebrata</taxon>
        <taxon>Euteleostomi</taxon>
        <taxon>Archelosauria</taxon>
        <taxon>Testudinata</taxon>
        <taxon>Testudines</taxon>
        <taxon>Pleurodira</taxon>
        <taxon>Pelomedusidae</taxon>
        <taxon>Pelusios</taxon>
    </lineage>
</organism>
<evidence type="ECO:0000313" key="1">
    <source>
        <dbReference type="Ensembl" id="ENSPCEP00000004358.1"/>
    </source>
</evidence>
<dbReference type="AlphaFoldDB" id="A0A8C8RE54"/>
<reference evidence="1" key="1">
    <citation type="submission" date="2025-08" db="UniProtKB">
        <authorList>
            <consortium name="Ensembl"/>
        </authorList>
    </citation>
    <scope>IDENTIFICATION</scope>
</reference>
<dbReference type="PANTHER" id="PTHR35263">
    <property type="entry name" value="TESTIS-EXPRESSED PROTEIN 49"/>
    <property type="match status" value="1"/>
</dbReference>
<dbReference type="Proteomes" id="UP000694393">
    <property type="component" value="Unplaced"/>
</dbReference>
<proteinExistence type="predicted"/>
<name>A0A8C8RE54_9SAUR</name>
<reference evidence="1" key="2">
    <citation type="submission" date="2025-09" db="UniProtKB">
        <authorList>
            <consortium name="Ensembl"/>
        </authorList>
    </citation>
    <scope>IDENTIFICATION</scope>
</reference>
<dbReference type="PANTHER" id="PTHR35263:SF1">
    <property type="entry name" value="TESTIS-EXPRESSED PROTEIN 49"/>
    <property type="match status" value="1"/>
</dbReference>
<dbReference type="Ensembl" id="ENSPCET00000004504.1">
    <property type="protein sequence ID" value="ENSPCEP00000004358.1"/>
    <property type="gene ID" value="ENSPCEG00000003518.1"/>
</dbReference>